<reference evidence="1 2" key="1">
    <citation type="submission" date="2021-06" db="EMBL/GenBank/DDBJ databases">
        <title>Gemonas diversity in paddy soil.</title>
        <authorList>
            <person name="Liu G."/>
        </authorList>
    </citation>
    <scope>NUCLEOTIDE SEQUENCE [LARGE SCALE GENOMIC DNA]</scope>
    <source>
        <strain evidence="1 2">RG2</strain>
    </source>
</reference>
<dbReference type="RefSeq" id="WP_217289020.1">
    <property type="nucleotide sequence ID" value="NZ_CP077683.1"/>
</dbReference>
<sequence>MELRARLTAISTLFLASVIFLSGYATTGMQRSATTTSKVQTVQGDVQQAVMQVNTSAEVEA</sequence>
<dbReference type="Proteomes" id="UP000683559">
    <property type="component" value="Chromosome"/>
</dbReference>
<evidence type="ECO:0000313" key="1">
    <source>
        <dbReference type="EMBL" id="QXE92468.1"/>
    </source>
</evidence>
<accession>A0ABX8LQE9</accession>
<protein>
    <recommendedName>
        <fullName evidence="3">Methyl-accepting chemotaxis protein</fullName>
    </recommendedName>
</protein>
<evidence type="ECO:0008006" key="3">
    <source>
        <dbReference type="Google" id="ProtNLM"/>
    </source>
</evidence>
<keyword evidence="2" id="KW-1185">Reference proteome</keyword>
<dbReference type="EMBL" id="CP077683">
    <property type="protein sequence ID" value="QXE92468.1"/>
    <property type="molecule type" value="Genomic_DNA"/>
</dbReference>
<name>A0ABX8LQE9_9BACT</name>
<evidence type="ECO:0000313" key="2">
    <source>
        <dbReference type="Proteomes" id="UP000683559"/>
    </source>
</evidence>
<proteinExistence type="predicted"/>
<gene>
    <name evidence="1" type="ORF">KP001_08070</name>
</gene>
<organism evidence="1 2">
    <name type="scientific">Geomonas subterranea</name>
    <dbReference type="NCBI Taxonomy" id="2847989"/>
    <lineage>
        <taxon>Bacteria</taxon>
        <taxon>Pseudomonadati</taxon>
        <taxon>Thermodesulfobacteriota</taxon>
        <taxon>Desulfuromonadia</taxon>
        <taxon>Geobacterales</taxon>
        <taxon>Geobacteraceae</taxon>
        <taxon>Geomonas</taxon>
    </lineage>
</organism>